<reference evidence="3" key="1">
    <citation type="submission" date="2025-08" db="UniProtKB">
        <authorList>
            <consortium name="RefSeq"/>
        </authorList>
    </citation>
    <scope>IDENTIFICATION</scope>
</reference>
<dbReference type="Gene3D" id="3.40.50.300">
    <property type="entry name" value="P-loop containing nucleotide triphosphate hydrolases"/>
    <property type="match status" value="1"/>
</dbReference>
<feature type="compositionally biased region" description="Acidic residues" evidence="1">
    <location>
        <begin position="506"/>
        <end position="523"/>
    </location>
</feature>
<dbReference type="PANTHER" id="PTHR45703:SF36">
    <property type="entry name" value="DYNEIN HEAVY CHAIN, CYTOPLASMIC"/>
    <property type="match status" value="1"/>
</dbReference>
<dbReference type="GO" id="GO:0045505">
    <property type="term" value="F:dynein intermediate chain binding"/>
    <property type="evidence" value="ECO:0007669"/>
    <property type="project" value="InterPro"/>
</dbReference>
<protein>
    <submittedName>
        <fullName evidence="3">Dynein heavy chain domain-containing protein 1-like</fullName>
    </submittedName>
</protein>
<dbReference type="PANTHER" id="PTHR45703">
    <property type="entry name" value="DYNEIN HEAVY CHAIN"/>
    <property type="match status" value="1"/>
</dbReference>
<dbReference type="GO" id="GO:0051959">
    <property type="term" value="F:dynein light intermediate chain binding"/>
    <property type="evidence" value="ECO:0007669"/>
    <property type="project" value="InterPro"/>
</dbReference>
<feature type="compositionally biased region" description="Low complexity" evidence="1">
    <location>
        <begin position="543"/>
        <end position="560"/>
    </location>
</feature>
<dbReference type="Proteomes" id="UP000189705">
    <property type="component" value="Unplaced"/>
</dbReference>
<evidence type="ECO:0000313" key="2">
    <source>
        <dbReference type="Proteomes" id="UP000189705"/>
    </source>
</evidence>
<dbReference type="InParanoid" id="A0A3Q0FQB4"/>
<feature type="non-terminal residue" evidence="3">
    <location>
        <position position="560"/>
    </location>
</feature>
<dbReference type="Gene3D" id="1.20.920.30">
    <property type="match status" value="1"/>
</dbReference>
<dbReference type="InterPro" id="IPR026983">
    <property type="entry name" value="DHC"/>
</dbReference>
<dbReference type="InterPro" id="IPR027417">
    <property type="entry name" value="P-loop_NTPase"/>
</dbReference>
<keyword evidence="2" id="KW-1185">Reference proteome</keyword>
<dbReference type="GO" id="GO:0007018">
    <property type="term" value="P:microtubule-based movement"/>
    <property type="evidence" value="ECO:0007669"/>
    <property type="project" value="InterPro"/>
</dbReference>
<sequence>MLLQCPTVHPIRPADLKATSFSKHWDVFDRFARRALLSSRCSVELPPAASVFDLYPQPESGRLEVFNGTYRRSRGWGRALPSPRAGNLPVVSCLGVTRSRGRSSGTIRGPHASLAAGGAGQGLCPRPLSRPGSAGSGAQPMLLGRREELGGKAGPRVVPAALGRLRAPAAARLLHLVDLLLGARQPVLLAGEPGAGKSALAELLAQPHQPWQRMALSPPFGATHLRQLLQTRVWSSSRAPGPRAPSLHGTRGHLLVLEDLHAAEPGPWGGSCAVLETLRQALSHREVCSTETLELQRLLPGRCLATLSVPAPGAPPLCPRLAWLFSTLALPALTRDALTTMHTPALLAWLERLPQVPRAGELAPALVGATVDAYEAVRARFRPVPARCPCFFSAHHIDKVLRGLLLLRPSPSPPLLAGPTDEGRAARRGSPGLAASPTMGAHTVPRLWLHEALRTFCDPLASAPEQRECTQLLLDTALGAFCAHRSIPHAVSTTEQAPGARPTGPTDEEDGEDDAPSDSDTEPNDTPSSSDSEGPDAFDPVELALPLALDPPGAGSRDPP</sequence>
<organism evidence="2 3">
    <name type="scientific">Alligator sinensis</name>
    <name type="common">Chinese alligator</name>
    <dbReference type="NCBI Taxonomy" id="38654"/>
    <lineage>
        <taxon>Eukaryota</taxon>
        <taxon>Metazoa</taxon>
        <taxon>Chordata</taxon>
        <taxon>Craniata</taxon>
        <taxon>Vertebrata</taxon>
        <taxon>Euteleostomi</taxon>
        <taxon>Archelosauria</taxon>
        <taxon>Archosauria</taxon>
        <taxon>Crocodylia</taxon>
        <taxon>Alligatoridae</taxon>
        <taxon>Alligatorinae</taxon>
        <taxon>Alligator</taxon>
    </lineage>
</organism>
<dbReference type="STRING" id="38654.A0A3Q0FQB4"/>
<accession>A0A3Q0FQB4</accession>
<dbReference type="RefSeq" id="XP_025049504.1">
    <property type="nucleotide sequence ID" value="XM_025193719.1"/>
</dbReference>
<dbReference type="SUPFAM" id="SSF52540">
    <property type="entry name" value="P-loop containing nucleoside triphosphate hydrolases"/>
    <property type="match status" value="1"/>
</dbReference>
<name>A0A3Q0FQB4_ALLSI</name>
<gene>
    <name evidence="3" type="primary">LOC112548328</name>
</gene>
<dbReference type="KEGG" id="asn:112548328"/>
<feature type="region of interest" description="Disordered" evidence="1">
    <location>
        <begin position="490"/>
        <end position="560"/>
    </location>
</feature>
<evidence type="ECO:0000256" key="1">
    <source>
        <dbReference type="SAM" id="MobiDB-lite"/>
    </source>
</evidence>
<feature type="compositionally biased region" description="Low complexity" evidence="1">
    <location>
        <begin position="101"/>
        <end position="116"/>
    </location>
</feature>
<dbReference type="GO" id="GO:0030286">
    <property type="term" value="C:dynein complex"/>
    <property type="evidence" value="ECO:0007669"/>
    <property type="project" value="InterPro"/>
</dbReference>
<feature type="region of interest" description="Disordered" evidence="1">
    <location>
        <begin position="415"/>
        <end position="439"/>
    </location>
</feature>
<dbReference type="GeneID" id="112548328"/>
<feature type="region of interest" description="Disordered" evidence="1">
    <location>
        <begin position="101"/>
        <end position="121"/>
    </location>
</feature>
<dbReference type="Pfam" id="PF12775">
    <property type="entry name" value="AAA_7"/>
    <property type="match status" value="1"/>
</dbReference>
<proteinExistence type="predicted"/>
<evidence type="ECO:0000313" key="3">
    <source>
        <dbReference type="RefSeq" id="XP_025049504.1"/>
    </source>
</evidence>
<dbReference type="AlphaFoldDB" id="A0A3Q0FQB4"/>